<keyword evidence="2 4" id="KW-0378">Hydrolase</keyword>
<comment type="catalytic activity">
    <reaction evidence="4">
        <text>S-methyl-5'-thioadenosine + H2O + H(+) = S-methyl-5'-thioinosine + NH4(+)</text>
        <dbReference type="Rhea" id="RHEA:25025"/>
        <dbReference type="ChEBI" id="CHEBI:15377"/>
        <dbReference type="ChEBI" id="CHEBI:15378"/>
        <dbReference type="ChEBI" id="CHEBI:17509"/>
        <dbReference type="ChEBI" id="CHEBI:28938"/>
        <dbReference type="ChEBI" id="CHEBI:48595"/>
        <dbReference type="EC" id="3.5.4.31"/>
    </reaction>
</comment>
<dbReference type="GO" id="GO:0050270">
    <property type="term" value="F:S-adenosylhomocysteine deaminase activity"/>
    <property type="evidence" value="ECO:0007669"/>
    <property type="project" value="UniProtKB-UniRule"/>
</dbReference>
<feature type="binding site" evidence="4">
    <location>
        <position position="92"/>
    </location>
    <ligand>
        <name>substrate</name>
    </ligand>
</feature>
<evidence type="ECO:0000313" key="6">
    <source>
        <dbReference type="EMBL" id="OLS03651.1"/>
    </source>
</evidence>
<dbReference type="Proteomes" id="UP000186112">
    <property type="component" value="Unassembled WGS sequence"/>
</dbReference>
<feature type="binding site" evidence="4">
    <location>
        <position position="212"/>
    </location>
    <ligand>
        <name>substrate</name>
    </ligand>
</feature>
<dbReference type="Gene3D" id="2.30.40.10">
    <property type="entry name" value="Urease, subunit C, domain 1"/>
    <property type="match status" value="1"/>
</dbReference>
<dbReference type="EC" id="3.5.4.31" evidence="4"/>
<evidence type="ECO:0000256" key="4">
    <source>
        <dbReference type="HAMAP-Rule" id="MF_01281"/>
    </source>
</evidence>
<dbReference type="SUPFAM" id="SSF51338">
    <property type="entry name" value="Composite domain of metallo-dependent hydrolases"/>
    <property type="match status" value="1"/>
</dbReference>
<evidence type="ECO:0000256" key="3">
    <source>
        <dbReference type="ARBA" id="ARBA00022833"/>
    </source>
</evidence>
<feature type="domain" description="Amidohydrolase-related" evidence="5">
    <location>
        <begin position="55"/>
        <end position="401"/>
    </location>
</feature>
<organism evidence="6 7">
    <name type="scientific">Tissierella creatinophila DSM 6911</name>
    <dbReference type="NCBI Taxonomy" id="1123403"/>
    <lineage>
        <taxon>Bacteria</taxon>
        <taxon>Bacillati</taxon>
        <taxon>Bacillota</taxon>
        <taxon>Tissierellia</taxon>
        <taxon>Tissierellales</taxon>
        <taxon>Tissierellaceae</taxon>
        <taxon>Tissierella</taxon>
    </lineage>
</organism>
<dbReference type="InterPro" id="IPR006680">
    <property type="entry name" value="Amidohydro-rel"/>
</dbReference>
<dbReference type="Gene3D" id="3.20.20.140">
    <property type="entry name" value="Metal-dependent hydrolases"/>
    <property type="match status" value="1"/>
</dbReference>
<dbReference type="GO" id="GO:0090614">
    <property type="term" value="F:5'-methylthioadenosine deaminase activity"/>
    <property type="evidence" value="ECO:0007669"/>
    <property type="project" value="UniProtKB-UniRule"/>
</dbReference>
<comment type="function">
    <text evidence="4">Catalyzes the deamination of 5-methylthioadenosine and S-adenosyl-L-homocysteine into 5-methylthioinosine and S-inosyl-L-homocysteine, respectively. Is also able to deaminate adenosine.</text>
</comment>
<dbReference type="EC" id="3.5.4.28" evidence="4"/>
<dbReference type="PANTHER" id="PTHR43794">
    <property type="entry name" value="AMINOHYDROLASE SSNA-RELATED"/>
    <property type="match status" value="1"/>
</dbReference>
<dbReference type="InterPro" id="IPR011059">
    <property type="entry name" value="Metal-dep_hydrolase_composite"/>
</dbReference>
<feature type="binding site" evidence="4">
    <location>
        <position position="297"/>
    </location>
    <ligand>
        <name>Zn(2+)</name>
        <dbReference type="ChEBI" id="CHEBI:29105"/>
    </ligand>
</feature>
<dbReference type="RefSeq" id="WP_075724498.1">
    <property type="nucleotide sequence ID" value="NZ_LTDM01000004.1"/>
</dbReference>
<feature type="binding site" evidence="4">
    <location>
        <position position="65"/>
    </location>
    <ligand>
        <name>Zn(2+)</name>
        <dbReference type="ChEBI" id="CHEBI:29105"/>
    </ligand>
</feature>
<dbReference type="Pfam" id="PF01979">
    <property type="entry name" value="Amidohydro_1"/>
    <property type="match status" value="1"/>
</dbReference>
<dbReference type="HAMAP" id="MF_01281">
    <property type="entry name" value="MTA_SAH_deamin"/>
    <property type="match status" value="1"/>
</dbReference>
<evidence type="ECO:0000256" key="2">
    <source>
        <dbReference type="ARBA" id="ARBA00022801"/>
    </source>
</evidence>
<feature type="binding site" evidence="4">
    <location>
        <position position="209"/>
    </location>
    <ligand>
        <name>Zn(2+)</name>
        <dbReference type="ChEBI" id="CHEBI:29105"/>
    </ligand>
</feature>
<dbReference type="PANTHER" id="PTHR43794:SF11">
    <property type="entry name" value="AMIDOHYDROLASE-RELATED DOMAIN-CONTAINING PROTEIN"/>
    <property type="match status" value="1"/>
</dbReference>
<feature type="binding site" evidence="4">
    <location>
        <position position="297"/>
    </location>
    <ligand>
        <name>substrate</name>
    </ligand>
</feature>
<comment type="similarity">
    <text evidence="4">Belongs to the metallo-dependent hydrolases superfamily. MTA/SAH deaminase family.</text>
</comment>
<reference evidence="6 7" key="1">
    <citation type="submission" date="2016-02" db="EMBL/GenBank/DDBJ databases">
        <title>Genome sequence of Tissierella creatinophila DSM 6911.</title>
        <authorList>
            <person name="Poehlein A."/>
            <person name="Daniel R."/>
        </authorList>
    </citation>
    <scope>NUCLEOTIDE SEQUENCE [LARGE SCALE GENOMIC DNA]</scope>
    <source>
        <strain evidence="6 7">DSM 6911</strain>
    </source>
</reference>
<sequence length="429" mass="48211">MNILIKDIDIIPVNRKDEILKSTNLYIQKGRISHIGNLREDIKVDKKIDGKNKLLMPGLINSHTHLGMSLLRNFADDMNLTDWLTKKIWPMEAKLNGEDIYWGSLLSMGEMIMTGTTSFCDMYFFMDEVGRALENSGMRGVLTRGIIEDPKNPKEKLNETKELYKKWNNSLNEKVKVMVAPHAPYTCSPEFLIKTIELSEELNTGIHIHLSETKKEVEDSFKLYGKSPIKHVYDLGMFNSHTIAAHCVHISDEDIDILMENNVYPVNNPASNLKLASGFAPVSKMLKKGIKVSLGTDGASSNNNLDMFKELNLASLVNKAVDLEPLSVPAIKAIEMATLNGAFALGLEKEVGSIEVGKKADMILIDMDKPHLYPKHNLVSAISYSVNGTDVDTVIIDGNIVMENRELKTLDMEKIKYMTEKRTKDLLNR</sequence>
<comment type="cofactor">
    <cofactor evidence="4">
        <name>Zn(2+)</name>
        <dbReference type="ChEBI" id="CHEBI:29105"/>
    </cofactor>
    <text evidence="4">Binds 1 zinc ion per subunit.</text>
</comment>
<evidence type="ECO:0000313" key="7">
    <source>
        <dbReference type="Proteomes" id="UP000186112"/>
    </source>
</evidence>
<comment type="caution">
    <text evidence="6">The sequence shown here is derived from an EMBL/GenBank/DDBJ whole genome shotgun (WGS) entry which is preliminary data.</text>
</comment>
<keyword evidence="7" id="KW-1185">Reference proteome</keyword>
<protein>
    <recommendedName>
        <fullName evidence="4">5-methylthioadenosine/S-adenosylhomocysteine deaminase</fullName>
        <shortName evidence="4">MTA/SAH deaminase</shortName>
        <ecNumber evidence="4">3.5.4.28</ecNumber>
        <ecNumber evidence="4">3.5.4.31</ecNumber>
    </recommendedName>
</protein>
<dbReference type="FunFam" id="3.20.20.140:FF:000014">
    <property type="entry name" value="5-methylthioadenosine/S-adenosylhomocysteine deaminase"/>
    <property type="match status" value="1"/>
</dbReference>
<dbReference type="AlphaFoldDB" id="A0A1U7M8P6"/>
<comment type="catalytic activity">
    <reaction evidence="4">
        <text>S-adenosyl-L-homocysteine + H2O + H(+) = S-inosyl-L-homocysteine + NH4(+)</text>
        <dbReference type="Rhea" id="RHEA:20716"/>
        <dbReference type="ChEBI" id="CHEBI:15377"/>
        <dbReference type="ChEBI" id="CHEBI:15378"/>
        <dbReference type="ChEBI" id="CHEBI:28938"/>
        <dbReference type="ChEBI" id="CHEBI:57856"/>
        <dbReference type="ChEBI" id="CHEBI:57985"/>
        <dbReference type="EC" id="3.5.4.28"/>
    </reaction>
</comment>
<comment type="caution">
    <text evidence="4">Lacks conserved residue(s) required for the propagation of feature annotation.</text>
</comment>
<proteinExistence type="inferred from homology"/>
<dbReference type="InterPro" id="IPR032466">
    <property type="entry name" value="Metal_Hydrolase"/>
</dbReference>
<evidence type="ECO:0000256" key="1">
    <source>
        <dbReference type="ARBA" id="ARBA00022723"/>
    </source>
</evidence>
<dbReference type="InterPro" id="IPR023512">
    <property type="entry name" value="Deaminase_MtaD/DadD"/>
</dbReference>
<dbReference type="GO" id="GO:0046872">
    <property type="term" value="F:metal ion binding"/>
    <property type="evidence" value="ECO:0007669"/>
    <property type="project" value="UniProtKB-KW"/>
</dbReference>
<accession>A0A1U7M8P6</accession>
<keyword evidence="1 4" id="KW-0479">Metal-binding</keyword>
<feature type="binding site" evidence="4">
    <location>
        <position position="144"/>
    </location>
    <ligand>
        <name>substrate</name>
    </ligand>
</feature>
<feature type="binding site" evidence="4">
    <location>
        <position position="182"/>
    </location>
    <ligand>
        <name>substrate</name>
    </ligand>
</feature>
<dbReference type="InterPro" id="IPR050287">
    <property type="entry name" value="MTA/SAH_deaminase"/>
</dbReference>
<evidence type="ECO:0000259" key="5">
    <source>
        <dbReference type="Pfam" id="PF01979"/>
    </source>
</evidence>
<dbReference type="CDD" id="cd01298">
    <property type="entry name" value="ATZ_TRZ_like"/>
    <property type="match status" value="1"/>
</dbReference>
<dbReference type="SUPFAM" id="SSF51556">
    <property type="entry name" value="Metallo-dependent hydrolases"/>
    <property type="match status" value="1"/>
</dbReference>
<name>A0A1U7M8P6_TISCR</name>
<keyword evidence="3 4" id="KW-0862">Zinc</keyword>
<gene>
    <name evidence="4 6" type="primary">mtaD</name>
    <name evidence="6" type="ORF">TICRE_03470</name>
</gene>
<dbReference type="OrthoDB" id="9807210at2"/>
<dbReference type="EMBL" id="LTDM01000004">
    <property type="protein sequence ID" value="OLS03651.1"/>
    <property type="molecule type" value="Genomic_DNA"/>
</dbReference>
<feature type="binding site" evidence="4">
    <location>
        <position position="63"/>
    </location>
    <ligand>
        <name>Zn(2+)</name>
        <dbReference type="ChEBI" id="CHEBI:29105"/>
    </ligand>
</feature>